<dbReference type="AlphaFoldDB" id="A0AAN6RNQ9"/>
<keyword evidence="4" id="KW-1185">Reference proteome</keyword>
<feature type="compositionally biased region" description="Basic and acidic residues" evidence="1">
    <location>
        <begin position="258"/>
        <end position="267"/>
    </location>
</feature>
<feature type="domain" description="G" evidence="2">
    <location>
        <begin position="113"/>
        <end position="171"/>
    </location>
</feature>
<dbReference type="Pfam" id="PF01926">
    <property type="entry name" value="MMR_HSR1"/>
    <property type="match status" value="1"/>
</dbReference>
<accession>A0AAN6RNQ9</accession>
<dbReference type="EMBL" id="MU856053">
    <property type="protein sequence ID" value="KAK3897857.1"/>
    <property type="molecule type" value="Genomic_DNA"/>
</dbReference>
<evidence type="ECO:0000313" key="3">
    <source>
        <dbReference type="EMBL" id="KAK3897857.1"/>
    </source>
</evidence>
<proteinExistence type="predicted"/>
<name>A0AAN6RNQ9_9PEZI</name>
<protein>
    <recommendedName>
        <fullName evidence="2">G domain-containing protein</fullName>
    </recommendedName>
</protein>
<dbReference type="InterPro" id="IPR006073">
    <property type="entry name" value="GTP-bd"/>
</dbReference>
<evidence type="ECO:0000259" key="2">
    <source>
        <dbReference type="Pfam" id="PF01926"/>
    </source>
</evidence>
<evidence type="ECO:0000256" key="1">
    <source>
        <dbReference type="SAM" id="MobiDB-lite"/>
    </source>
</evidence>
<dbReference type="InterPro" id="IPR027417">
    <property type="entry name" value="P-loop_NTPase"/>
</dbReference>
<gene>
    <name evidence="3" type="ORF">C8A05DRAFT_19462</name>
</gene>
<evidence type="ECO:0000313" key="4">
    <source>
        <dbReference type="Proteomes" id="UP001303889"/>
    </source>
</evidence>
<dbReference type="GO" id="GO:0005525">
    <property type="term" value="F:GTP binding"/>
    <property type="evidence" value="ECO:0007669"/>
    <property type="project" value="InterPro"/>
</dbReference>
<feature type="compositionally biased region" description="Low complexity" evidence="1">
    <location>
        <begin position="245"/>
        <end position="256"/>
    </location>
</feature>
<reference evidence="3" key="2">
    <citation type="submission" date="2023-05" db="EMBL/GenBank/DDBJ databases">
        <authorList>
            <consortium name="Lawrence Berkeley National Laboratory"/>
            <person name="Steindorff A."/>
            <person name="Hensen N."/>
            <person name="Bonometti L."/>
            <person name="Westerberg I."/>
            <person name="Brannstrom I.O."/>
            <person name="Guillou S."/>
            <person name="Cros-Aarteil S."/>
            <person name="Calhoun S."/>
            <person name="Haridas S."/>
            <person name="Kuo A."/>
            <person name="Mondo S."/>
            <person name="Pangilinan J."/>
            <person name="Riley R."/>
            <person name="Labutti K."/>
            <person name="Andreopoulos B."/>
            <person name="Lipzen A."/>
            <person name="Chen C."/>
            <person name="Yanf M."/>
            <person name="Daum C."/>
            <person name="Ng V."/>
            <person name="Clum A."/>
            <person name="Ohm R."/>
            <person name="Martin F."/>
            <person name="Silar P."/>
            <person name="Natvig D."/>
            <person name="Lalanne C."/>
            <person name="Gautier V."/>
            <person name="Ament-Velasquez S.L."/>
            <person name="Kruys A."/>
            <person name="Hutchinson M.I."/>
            <person name="Powell A.J."/>
            <person name="Barry K."/>
            <person name="Miller A.N."/>
            <person name="Grigoriev I.V."/>
            <person name="Debuchy R."/>
            <person name="Gladieux P."/>
            <person name="Thoren M.H."/>
            <person name="Johannesson H."/>
        </authorList>
    </citation>
    <scope>NUCLEOTIDE SEQUENCE</scope>
    <source>
        <strain evidence="3">CBS 103.79</strain>
    </source>
</reference>
<dbReference type="CDD" id="cd00882">
    <property type="entry name" value="Ras_like_GTPase"/>
    <property type="match status" value="1"/>
</dbReference>
<dbReference type="Proteomes" id="UP001303889">
    <property type="component" value="Unassembled WGS sequence"/>
</dbReference>
<sequence>MHGPKSQGAIRRELSAVLRTIRSITQSLVHPLLPYLRVEPCPYHSQHTQPPYLSPCRWNRSQLRHDGILDLWTACDSGTSIDPVFSSSILIRTDIETDLAHPAVVDGKQDCYIAVMGVTGAGKTTFISKCCNQAESGIGHSLKSGPIQAYTFMHNNRTIHLIDTPGFDDTNRSDSEVLRDLAFYLTSSYDNGFRLTGIIYLHPITATRMTGSAFKTCGRSASCAGARACRRSSWRRPCRTARARPWATSARSSSRRLPPRDGEGARD</sequence>
<dbReference type="Gene3D" id="3.40.50.300">
    <property type="entry name" value="P-loop containing nucleotide triphosphate hydrolases"/>
    <property type="match status" value="1"/>
</dbReference>
<comment type="caution">
    <text evidence="3">The sequence shown here is derived from an EMBL/GenBank/DDBJ whole genome shotgun (WGS) entry which is preliminary data.</text>
</comment>
<dbReference type="SUPFAM" id="SSF52540">
    <property type="entry name" value="P-loop containing nucleoside triphosphate hydrolases"/>
    <property type="match status" value="1"/>
</dbReference>
<reference evidence="3" key="1">
    <citation type="journal article" date="2023" name="Mol. Phylogenet. Evol.">
        <title>Genome-scale phylogeny and comparative genomics of the fungal order Sordariales.</title>
        <authorList>
            <person name="Hensen N."/>
            <person name="Bonometti L."/>
            <person name="Westerberg I."/>
            <person name="Brannstrom I.O."/>
            <person name="Guillou S."/>
            <person name="Cros-Aarteil S."/>
            <person name="Calhoun S."/>
            <person name="Haridas S."/>
            <person name="Kuo A."/>
            <person name="Mondo S."/>
            <person name="Pangilinan J."/>
            <person name="Riley R."/>
            <person name="LaButti K."/>
            <person name="Andreopoulos B."/>
            <person name="Lipzen A."/>
            <person name="Chen C."/>
            <person name="Yan M."/>
            <person name="Daum C."/>
            <person name="Ng V."/>
            <person name="Clum A."/>
            <person name="Steindorff A."/>
            <person name="Ohm R.A."/>
            <person name="Martin F."/>
            <person name="Silar P."/>
            <person name="Natvig D.O."/>
            <person name="Lalanne C."/>
            <person name="Gautier V."/>
            <person name="Ament-Velasquez S.L."/>
            <person name="Kruys A."/>
            <person name="Hutchinson M.I."/>
            <person name="Powell A.J."/>
            <person name="Barry K."/>
            <person name="Miller A.N."/>
            <person name="Grigoriev I.V."/>
            <person name="Debuchy R."/>
            <person name="Gladieux P."/>
            <person name="Hiltunen Thoren M."/>
            <person name="Johannesson H."/>
        </authorList>
    </citation>
    <scope>NUCLEOTIDE SEQUENCE</scope>
    <source>
        <strain evidence="3">CBS 103.79</strain>
    </source>
</reference>
<organism evidence="3 4">
    <name type="scientific">Staphylotrichum tortipilum</name>
    <dbReference type="NCBI Taxonomy" id="2831512"/>
    <lineage>
        <taxon>Eukaryota</taxon>
        <taxon>Fungi</taxon>
        <taxon>Dikarya</taxon>
        <taxon>Ascomycota</taxon>
        <taxon>Pezizomycotina</taxon>
        <taxon>Sordariomycetes</taxon>
        <taxon>Sordariomycetidae</taxon>
        <taxon>Sordariales</taxon>
        <taxon>Chaetomiaceae</taxon>
        <taxon>Staphylotrichum</taxon>
    </lineage>
</organism>
<feature type="region of interest" description="Disordered" evidence="1">
    <location>
        <begin position="245"/>
        <end position="267"/>
    </location>
</feature>